<accession>A0AAV5X2T3</accession>
<dbReference type="Proteomes" id="UP001432322">
    <property type="component" value="Unassembled WGS sequence"/>
</dbReference>
<comment type="caution">
    <text evidence="1">The sequence shown here is derived from an EMBL/GenBank/DDBJ whole genome shotgun (WGS) entry which is preliminary data.</text>
</comment>
<organism evidence="1 2">
    <name type="scientific">Pristionchus fissidentatus</name>
    <dbReference type="NCBI Taxonomy" id="1538716"/>
    <lineage>
        <taxon>Eukaryota</taxon>
        <taxon>Metazoa</taxon>
        <taxon>Ecdysozoa</taxon>
        <taxon>Nematoda</taxon>
        <taxon>Chromadorea</taxon>
        <taxon>Rhabditida</taxon>
        <taxon>Rhabditina</taxon>
        <taxon>Diplogasteromorpha</taxon>
        <taxon>Diplogasteroidea</taxon>
        <taxon>Neodiplogasteridae</taxon>
        <taxon>Pristionchus</taxon>
    </lineage>
</organism>
<protein>
    <submittedName>
        <fullName evidence="1">Uncharacterized protein</fullName>
    </submittedName>
</protein>
<feature type="non-terminal residue" evidence="1">
    <location>
        <position position="101"/>
    </location>
</feature>
<name>A0AAV5X2T3_9BILA</name>
<dbReference type="EMBL" id="BTSY01000284">
    <property type="protein sequence ID" value="GMT37817.1"/>
    <property type="molecule type" value="Genomic_DNA"/>
</dbReference>
<keyword evidence="2" id="KW-1185">Reference proteome</keyword>
<feature type="non-terminal residue" evidence="1">
    <location>
        <position position="1"/>
    </location>
</feature>
<evidence type="ECO:0000313" key="2">
    <source>
        <dbReference type="Proteomes" id="UP001432322"/>
    </source>
</evidence>
<sequence length="101" mass="11984">LQFDVRIDQQVEEYLKQVEQGYFEIEHSKALYLLARMTLPRESLAGGKPTLSKEQDTKMDRVQKYSYDAEIWLDSYWSQEMEIYEEVTGTAFKGSLEEFQE</sequence>
<reference evidence="1" key="1">
    <citation type="submission" date="2023-10" db="EMBL/GenBank/DDBJ databases">
        <title>Genome assembly of Pristionchus species.</title>
        <authorList>
            <person name="Yoshida K."/>
            <person name="Sommer R.J."/>
        </authorList>
    </citation>
    <scope>NUCLEOTIDE SEQUENCE</scope>
    <source>
        <strain evidence="1">RS5133</strain>
    </source>
</reference>
<gene>
    <name evidence="1" type="ORF">PFISCL1PPCAC_29114</name>
</gene>
<dbReference type="AlphaFoldDB" id="A0AAV5X2T3"/>
<proteinExistence type="predicted"/>
<evidence type="ECO:0000313" key="1">
    <source>
        <dbReference type="EMBL" id="GMT37817.1"/>
    </source>
</evidence>